<dbReference type="PATRIC" id="fig|1079994.3.peg.2591"/>
<evidence type="ECO:0000256" key="3">
    <source>
        <dbReference type="ARBA" id="ARBA00023002"/>
    </source>
</evidence>
<dbReference type="PROSITE" id="PS00521">
    <property type="entry name" value="P5CR"/>
    <property type="match status" value="1"/>
</dbReference>
<dbReference type="AlphaFoldDB" id="A0A147EE90"/>
<dbReference type="EC" id="1.5.1.2" evidence="5 6"/>
<feature type="domain" description="Pyrroline-5-carboxylate reductase catalytic N-terminal" evidence="10">
    <location>
        <begin position="25"/>
        <end position="124"/>
    </location>
</feature>
<dbReference type="OrthoDB" id="9805754at2"/>
<dbReference type="GO" id="GO:0005737">
    <property type="term" value="C:cytoplasm"/>
    <property type="evidence" value="ECO:0007669"/>
    <property type="project" value="UniProtKB-SubCell"/>
</dbReference>
<dbReference type="FunFam" id="1.10.3730.10:FF:000001">
    <property type="entry name" value="Pyrroline-5-carboxylate reductase"/>
    <property type="match status" value="1"/>
</dbReference>
<dbReference type="GO" id="GO:0004735">
    <property type="term" value="F:pyrroline-5-carboxylate reductase activity"/>
    <property type="evidence" value="ECO:0007669"/>
    <property type="project" value="UniProtKB-UniRule"/>
</dbReference>
<evidence type="ECO:0000313" key="13">
    <source>
        <dbReference type="Proteomes" id="UP000070810"/>
    </source>
</evidence>
<dbReference type="InterPro" id="IPR036291">
    <property type="entry name" value="NAD(P)-bd_dom_sf"/>
</dbReference>
<evidence type="ECO:0000256" key="6">
    <source>
        <dbReference type="NCBIfam" id="TIGR00112"/>
    </source>
</evidence>
<dbReference type="Pfam" id="PF03807">
    <property type="entry name" value="F420_oxidored"/>
    <property type="match status" value="1"/>
</dbReference>
<dbReference type="UniPathway" id="UPA00098">
    <property type="reaction ID" value="UER00361"/>
</dbReference>
<evidence type="ECO:0000256" key="1">
    <source>
        <dbReference type="ARBA" id="ARBA00005525"/>
    </source>
</evidence>
<accession>A0A147EE90</accession>
<dbReference type="PANTHER" id="PTHR11645:SF0">
    <property type="entry name" value="PYRROLINE-5-CARBOXYLATE REDUCTASE 3"/>
    <property type="match status" value="1"/>
</dbReference>
<dbReference type="InterPro" id="IPR008927">
    <property type="entry name" value="6-PGluconate_DH-like_C_sf"/>
</dbReference>
<feature type="region of interest" description="Disordered" evidence="9">
    <location>
        <begin position="1"/>
        <end position="22"/>
    </location>
</feature>
<feature type="binding site" evidence="7">
    <location>
        <begin position="27"/>
        <end position="32"/>
    </location>
    <ligand>
        <name>NADP(+)</name>
        <dbReference type="ChEBI" id="CHEBI:58349"/>
    </ligand>
</feature>
<protein>
    <recommendedName>
        <fullName evidence="5 6">Pyrroline-5-carboxylate reductase</fullName>
        <shortName evidence="5">P5C reductase</shortName>
        <shortName evidence="5">P5CR</shortName>
        <ecNumber evidence="5 6">1.5.1.2</ecNumber>
    </recommendedName>
    <alternativeName>
        <fullName evidence="5">PCA reductase</fullName>
    </alternativeName>
</protein>
<comment type="caution">
    <text evidence="12">The sequence shown here is derived from an EMBL/GenBank/DDBJ whole genome shotgun (WGS) entry which is preliminary data.</text>
</comment>
<keyword evidence="5 8" id="KW-0028">Amino-acid biosynthesis</keyword>
<evidence type="ECO:0000256" key="4">
    <source>
        <dbReference type="ARBA" id="ARBA00058118"/>
    </source>
</evidence>
<dbReference type="InterPro" id="IPR028939">
    <property type="entry name" value="P5C_Rdtase_cat_N"/>
</dbReference>
<keyword evidence="2 5" id="KW-0521">NADP</keyword>
<comment type="similarity">
    <text evidence="1 5 8">Belongs to the pyrroline-5-carboxylate reductase family.</text>
</comment>
<dbReference type="Pfam" id="PF14748">
    <property type="entry name" value="P5CR_dimer"/>
    <property type="match status" value="1"/>
</dbReference>
<dbReference type="InterPro" id="IPR000304">
    <property type="entry name" value="Pyrroline-COOH_reductase"/>
</dbReference>
<comment type="subcellular location">
    <subcellularLocation>
        <location evidence="5">Cytoplasm</location>
    </subcellularLocation>
</comment>
<evidence type="ECO:0000259" key="10">
    <source>
        <dbReference type="Pfam" id="PF03807"/>
    </source>
</evidence>
<feature type="domain" description="Pyrroline-5-carboxylate reductase dimerisation" evidence="11">
    <location>
        <begin position="187"/>
        <end position="290"/>
    </location>
</feature>
<dbReference type="InterPro" id="IPR029036">
    <property type="entry name" value="P5CR_dimer"/>
</dbReference>
<dbReference type="Proteomes" id="UP000070810">
    <property type="component" value="Unassembled WGS sequence"/>
</dbReference>
<comment type="pathway">
    <text evidence="5 8">Amino-acid biosynthesis; L-proline biosynthesis; L-proline from L-glutamate 5-semialdehyde: step 1/1.</text>
</comment>
<evidence type="ECO:0000256" key="9">
    <source>
        <dbReference type="SAM" id="MobiDB-lite"/>
    </source>
</evidence>
<keyword evidence="5" id="KW-0963">Cytoplasm</keyword>
<dbReference type="EMBL" id="LDRK01000092">
    <property type="protein sequence ID" value="KTR82710.1"/>
    <property type="molecule type" value="Genomic_DNA"/>
</dbReference>
<gene>
    <name evidence="5" type="primary">proC</name>
    <name evidence="12" type="ORF">NS354_11010</name>
</gene>
<reference evidence="12 13" key="1">
    <citation type="journal article" date="2016" name="Front. Microbiol.">
        <title>Genomic Resource of Rice Seed Associated Bacteria.</title>
        <authorList>
            <person name="Midha S."/>
            <person name="Bansal K."/>
            <person name="Sharma S."/>
            <person name="Kumar N."/>
            <person name="Patil P.P."/>
            <person name="Chaudhry V."/>
            <person name="Patil P.B."/>
        </authorList>
    </citation>
    <scope>NUCLEOTIDE SEQUENCE [LARGE SCALE GENOMIC DNA]</scope>
    <source>
        <strain evidence="12 13">NS354</strain>
    </source>
</reference>
<dbReference type="GO" id="GO:0055129">
    <property type="term" value="P:L-proline biosynthetic process"/>
    <property type="evidence" value="ECO:0007669"/>
    <property type="project" value="UniProtKB-UniRule"/>
</dbReference>
<dbReference type="NCBIfam" id="TIGR00112">
    <property type="entry name" value="proC"/>
    <property type="match status" value="1"/>
</dbReference>
<evidence type="ECO:0000256" key="7">
    <source>
        <dbReference type="PIRSR" id="PIRSR000193-1"/>
    </source>
</evidence>
<dbReference type="HAMAP" id="MF_01925">
    <property type="entry name" value="P5C_reductase"/>
    <property type="match status" value="1"/>
</dbReference>
<dbReference type="SUPFAM" id="SSF48179">
    <property type="entry name" value="6-phosphogluconate dehydrogenase C-terminal domain-like"/>
    <property type="match status" value="1"/>
</dbReference>
<dbReference type="InterPro" id="IPR053790">
    <property type="entry name" value="P5CR-like_CS"/>
</dbReference>
<dbReference type="PIRSF" id="PIRSF000193">
    <property type="entry name" value="Pyrrol-5-carb_rd"/>
    <property type="match status" value="1"/>
</dbReference>
<keyword evidence="3 5" id="KW-0560">Oxidoreductase</keyword>
<comment type="catalytic activity">
    <reaction evidence="5 8">
        <text>L-proline + NADP(+) = (S)-1-pyrroline-5-carboxylate + NADPH + 2 H(+)</text>
        <dbReference type="Rhea" id="RHEA:14109"/>
        <dbReference type="ChEBI" id="CHEBI:15378"/>
        <dbReference type="ChEBI" id="CHEBI:17388"/>
        <dbReference type="ChEBI" id="CHEBI:57783"/>
        <dbReference type="ChEBI" id="CHEBI:58349"/>
        <dbReference type="ChEBI" id="CHEBI:60039"/>
        <dbReference type="EC" id="1.5.1.2"/>
    </reaction>
</comment>
<feature type="binding site" evidence="7">
    <location>
        <position position="55"/>
    </location>
    <ligand>
        <name>NADP(+)</name>
        <dbReference type="ChEBI" id="CHEBI:58349"/>
    </ligand>
</feature>
<dbReference type="Gene3D" id="3.40.50.720">
    <property type="entry name" value="NAD(P)-binding Rossmann-like Domain"/>
    <property type="match status" value="1"/>
</dbReference>
<evidence type="ECO:0000256" key="2">
    <source>
        <dbReference type="ARBA" id="ARBA00022857"/>
    </source>
</evidence>
<organism evidence="12 13">
    <name type="scientific">Leucobacter chromiiresistens</name>
    <dbReference type="NCBI Taxonomy" id="1079994"/>
    <lineage>
        <taxon>Bacteria</taxon>
        <taxon>Bacillati</taxon>
        <taxon>Actinomycetota</taxon>
        <taxon>Actinomycetes</taxon>
        <taxon>Micrococcales</taxon>
        <taxon>Microbacteriaceae</taxon>
        <taxon>Leucobacter</taxon>
    </lineage>
</organism>
<keyword evidence="5 8" id="KW-0641">Proline biosynthesis</keyword>
<evidence type="ECO:0000313" key="12">
    <source>
        <dbReference type="EMBL" id="KTR82710.1"/>
    </source>
</evidence>
<keyword evidence="13" id="KW-1185">Reference proteome</keyword>
<sequence>MDETTADGTRAPGRTPDHSRLPRTAMIGVGSMGGAILAGLRAPEVDIERPIAVTTRSEASAEAFAGAGDVTALSSERDPEANRRAVRGAALVVLGVKPWMVRDVVREIAGDLEPGAVVVSVAAGVTSAAIEAELPDGVAVVRAMPNTPSTIGLGATGIAGGASASEEQVALVQRMFATVGEALIVREDQINAVAAVSGSGPAYIFLYAEEMTAAAERAGFDEDQARTLVKQTIVGAAQLWAHSDETPETLRRKVTSPKGTTEQAVLELQRGGWAELFDRALAANVRRSEEIERGE</sequence>
<feature type="binding site" evidence="7">
    <location>
        <position position="82"/>
    </location>
    <ligand>
        <name>NADPH</name>
        <dbReference type="ChEBI" id="CHEBI:57783"/>
    </ligand>
</feature>
<dbReference type="PANTHER" id="PTHR11645">
    <property type="entry name" value="PYRROLINE-5-CARBOXYLATE REDUCTASE"/>
    <property type="match status" value="1"/>
</dbReference>
<dbReference type="SUPFAM" id="SSF51735">
    <property type="entry name" value="NAD(P)-binding Rossmann-fold domains"/>
    <property type="match status" value="1"/>
</dbReference>
<comment type="function">
    <text evidence="4 5">Catalyzes the reduction of 1-pyrroline-5-carboxylate (PCA) to L-proline.</text>
</comment>
<evidence type="ECO:0000256" key="5">
    <source>
        <dbReference type="HAMAP-Rule" id="MF_01925"/>
    </source>
</evidence>
<proteinExistence type="inferred from homology"/>
<evidence type="ECO:0000259" key="11">
    <source>
        <dbReference type="Pfam" id="PF14748"/>
    </source>
</evidence>
<dbReference type="RefSeq" id="WP_058594527.1">
    <property type="nucleotide sequence ID" value="NZ_LDRK01000092.1"/>
</dbReference>
<name>A0A147EE90_9MICO</name>
<comment type="catalytic activity">
    <reaction evidence="5">
        <text>L-proline + NAD(+) = (S)-1-pyrroline-5-carboxylate + NADH + 2 H(+)</text>
        <dbReference type="Rhea" id="RHEA:14105"/>
        <dbReference type="ChEBI" id="CHEBI:15378"/>
        <dbReference type="ChEBI" id="CHEBI:17388"/>
        <dbReference type="ChEBI" id="CHEBI:57540"/>
        <dbReference type="ChEBI" id="CHEBI:57945"/>
        <dbReference type="ChEBI" id="CHEBI:60039"/>
        <dbReference type="EC" id="1.5.1.2"/>
    </reaction>
</comment>
<evidence type="ECO:0000256" key="8">
    <source>
        <dbReference type="RuleBase" id="RU003903"/>
    </source>
</evidence>
<dbReference type="Gene3D" id="1.10.3730.10">
    <property type="entry name" value="ProC C-terminal domain-like"/>
    <property type="match status" value="1"/>
</dbReference>